<gene>
    <name evidence="1" type="ORF">GCM10010412_095320</name>
</gene>
<keyword evidence="2" id="KW-1185">Reference proteome</keyword>
<organism evidence="1 2">
    <name type="scientific">Nonomuraea recticatena</name>
    <dbReference type="NCBI Taxonomy" id="46178"/>
    <lineage>
        <taxon>Bacteria</taxon>
        <taxon>Bacillati</taxon>
        <taxon>Actinomycetota</taxon>
        <taxon>Actinomycetes</taxon>
        <taxon>Streptosporangiales</taxon>
        <taxon>Streptosporangiaceae</taxon>
        <taxon>Nonomuraea</taxon>
    </lineage>
</organism>
<name>A0ABP6FRV3_9ACTN</name>
<dbReference type="Proteomes" id="UP001501666">
    <property type="component" value="Unassembled WGS sequence"/>
</dbReference>
<comment type="caution">
    <text evidence="1">The sequence shown here is derived from an EMBL/GenBank/DDBJ whole genome shotgun (WGS) entry which is preliminary data.</text>
</comment>
<proteinExistence type="predicted"/>
<evidence type="ECO:0000313" key="2">
    <source>
        <dbReference type="Proteomes" id="UP001501666"/>
    </source>
</evidence>
<accession>A0ABP6FRV3</accession>
<dbReference type="EMBL" id="BAAATE010000054">
    <property type="protein sequence ID" value="GAA2699075.1"/>
    <property type="molecule type" value="Genomic_DNA"/>
</dbReference>
<protein>
    <submittedName>
        <fullName evidence="1">Uncharacterized protein</fullName>
    </submittedName>
</protein>
<reference evidence="2" key="1">
    <citation type="journal article" date="2019" name="Int. J. Syst. Evol. Microbiol.">
        <title>The Global Catalogue of Microorganisms (GCM) 10K type strain sequencing project: providing services to taxonomists for standard genome sequencing and annotation.</title>
        <authorList>
            <consortium name="The Broad Institute Genomics Platform"/>
            <consortium name="The Broad Institute Genome Sequencing Center for Infectious Disease"/>
            <person name="Wu L."/>
            <person name="Ma J."/>
        </authorList>
    </citation>
    <scope>NUCLEOTIDE SEQUENCE [LARGE SCALE GENOMIC DNA]</scope>
    <source>
        <strain evidence="2">JCM 6835</strain>
    </source>
</reference>
<sequence length="63" mass="6864">MSRTLLPEQSIVSETVNTEVGDTFWVQRLAEPVETAGPVIVGTSSPTDHRWNFVTVTAHPAAE</sequence>
<evidence type="ECO:0000313" key="1">
    <source>
        <dbReference type="EMBL" id="GAA2699075.1"/>
    </source>
</evidence>